<dbReference type="GO" id="GO:0042277">
    <property type="term" value="F:peptide binding"/>
    <property type="evidence" value="ECO:0007669"/>
    <property type="project" value="TreeGrafter"/>
</dbReference>
<proteinExistence type="evidence at transcript level"/>
<dbReference type="GO" id="GO:0070006">
    <property type="term" value="F:metalloaminopeptidase activity"/>
    <property type="evidence" value="ECO:0007669"/>
    <property type="project" value="TreeGrafter"/>
</dbReference>
<feature type="non-terminal residue" evidence="4">
    <location>
        <position position="1"/>
    </location>
</feature>
<reference evidence="4" key="1">
    <citation type="journal article" date="2011" name="BMC Genomics">
        <title>The midgut transcriptome of Phlebotomus (Larroussius) perniciosus, a vector of Leishmania infantum: comparison of sugar fed and blood fed sand flies.</title>
        <authorList>
            <person name="Dostalova A."/>
            <person name="Votypka J."/>
            <person name="Favreau A.J."/>
            <person name="Barbian K.D."/>
            <person name="Volf P."/>
            <person name="Valenzuela J.G."/>
            <person name="Jochim R.C."/>
        </authorList>
    </citation>
    <scope>NUCLEOTIDE SEQUENCE</scope>
    <source>
        <tissue evidence="4">Midgut</tissue>
    </source>
</reference>
<dbReference type="GO" id="GO:0008270">
    <property type="term" value="F:zinc ion binding"/>
    <property type="evidence" value="ECO:0007669"/>
    <property type="project" value="TreeGrafter"/>
</dbReference>
<keyword evidence="4" id="KW-0378">Hydrolase</keyword>
<dbReference type="GO" id="GO:0005615">
    <property type="term" value="C:extracellular space"/>
    <property type="evidence" value="ECO:0007669"/>
    <property type="project" value="TreeGrafter"/>
</dbReference>
<organism evidence="4">
    <name type="scientific">Phlebotomus perniciosus</name>
    <name type="common">Phlebotomine sand fly</name>
    <dbReference type="NCBI Taxonomy" id="13204"/>
    <lineage>
        <taxon>Eukaryota</taxon>
        <taxon>Metazoa</taxon>
        <taxon>Ecdysozoa</taxon>
        <taxon>Arthropoda</taxon>
        <taxon>Hexapoda</taxon>
        <taxon>Insecta</taxon>
        <taxon>Pterygota</taxon>
        <taxon>Neoptera</taxon>
        <taxon>Endopterygota</taxon>
        <taxon>Diptera</taxon>
        <taxon>Nematocera</taxon>
        <taxon>Psychodoidea</taxon>
        <taxon>Psychodidae</taxon>
        <taxon>Phlebotomus</taxon>
        <taxon>Larroussius</taxon>
    </lineage>
</organism>
<accession>F4MI72</accession>
<name>F4MI72_PHLPE</name>
<feature type="domain" description="ERAP1-like C-terminal" evidence="3">
    <location>
        <begin position="1"/>
        <end position="291"/>
    </location>
</feature>
<dbReference type="GO" id="GO:0006508">
    <property type="term" value="P:proteolysis"/>
    <property type="evidence" value="ECO:0007669"/>
    <property type="project" value="TreeGrafter"/>
</dbReference>
<keyword evidence="4" id="KW-0645">Protease</keyword>
<evidence type="ECO:0000256" key="2">
    <source>
        <dbReference type="SAM" id="MobiDB-lite"/>
    </source>
</evidence>
<dbReference type="InterPro" id="IPR024571">
    <property type="entry name" value="ERAP1-like_C_dom"/>
</dbReference>
<evidence type="ECO:0000259" key="3">
    <source>
        <dbReference type="Pfam" id="PF11838"/>
    </source>
</evidence>
<dbReference type="EMBL" id="EZ966135">
    <property type="protein sequence ID" value="ADL13892.1"/>
    <property type="molecule type" value="mRNA"/>
</dbReference>
<evidence type="ECO:0000313" key="4">
    <source>
        <dbReference type="EMBL" id="ADL13892.1"/>
    </source>
</evidence>
<dbReference type="Pfam" id="PF11838">
    <property type="entry name" value="ERAP1_C"/>
    <property type="match status" value="1"/>
</dbReference>
<dbReference type="InterPro" id="IPR050344">
    <property type="entry name" value="Peptidase_M1_aminopeptidases"/>
</dbReference>
<dbReference type="PANTHER" id="PTHR11533">
    <property type="entry name" value="PROTEASE M1 ZINC METALLOPROTEASE"/>
    <property type="match status" value="1"/>
</dbReference>
<dbReference type="GO" id="GO:0016020">
    <property type="term" value="C:membrane"/>
    <property type="evidence" value="ECO:0007669"/>
    <property type="project" value="TreeGrafter"/>
</dbReference>
<sequence>YDERNWGMLANELVNGNMNNIHLISRAQLLDDALDLARYEYLGHDTALSIVNYLRRETDYLPWAAADSGITWLRRLVINSDTTGRFRYFMREISNALYAKYGVTSVPCESYFDKRARNVGLKWACASGNTACHSAATAEIRKVLVTGQDIEPDLRSVMYCAGMRGANGDDFRSIWTLFEDSTSSTNRNFYIDALVCNENAAVVQEFLGELFSATTQSSASSGEKQRVFNGLYAASSTGLSVVLNYFRTNTARVSAIYGNQVGNRLISLADQVTTPAESQIVEQIITNLGSALSAAQTNSVRSAITSNLNWVTANENEVNKFLTETYGDVDFNGNLPPVPTPDPNPPVPTVNPPNPTTAAPPGGGKASSIAASIILLGISAMLSRFLN</sequence>
<feature type="region of interest" description="Disordered" evidence="2">
    <location>
        <begin position="332"/>
        <end position="364"/>
    </location>
</feature>
<dbReference type="Gene3D" id="1.25.50.20">
    <property type="match status" value="1"/>
</dbReference>
<protein>
    <submittedName>
        <fullName evidence="4">Putative aminopeptidase N</fullName>
    </submittedName>
</protein>
<keyword evidence="4" id="KW-0031">Aminopeptidase</keyword>
<feature type="compositionally biased region" description="Pro residues" evidence="2">
    <location>
        <begin position="336"/>
        <end position="355"/>
    </location>
</feature>
<comment type="similarity">
    <text evidence="1">Belongs to the peptidase M1 family.</text>
</comment>
<dbReference type="AlphaFoldDB" id="F4MI72"/>
<dbReference type="GO" id="GO:0043171">
    <property type="term" value="P:peptide catabolic process"/>
    <property type="evidence" value="ECO:0007669"/>
    <property type="project" value="TreeGrafter"/>
</dbReference>
<evidence type="ECO:0000256" key="1">
    <source>
        <dbReference type="ARBA" id="ARBA00010136"/>
    </source>
</evidence>
<dbReference type="PANTHER" id="PTHR11533:SF290">
    <property type="entry name" value="AMINOPEPTIDASE"/>
    <property type="match status" value="1"/>
</dbReference>
<dbReference type="GO" id="GO:0005737">
    <property type="term" value="C:cytoplasm"/>
    <property type="evidence" value="ECO:0007669"/>
    <property type="project" value="TreeGrafter"/>
</dbReference>